<comment type="caution">
    <text evidence="10">The sequence shown here is derived from an EMBL/GenBank/DDBJ whole genome shotgun (WGS) entry which is preliminary data.</text>
</comment>
<name>A0A554RIE8_9ACTN</name>
<dbReference type="PANTHER" id="PTHR30151:SF41">
    <property type="entry name" value="ABC TRANSPORTER PERMEASE PROTEIN"/>
    <property type="match status" value="1"/>
</dbReference>
<dbReference type="Pfam" id="PF00528">
    <property type="entry name" value="BPD_transp_1"/>
    <property type="match status" value="1"/>
</dbReference>
<dbReference type="AlphaFoldDB" id="A0A554RIE8"/>
<keyword evidence="5 7" id="KW-1133">Transmembrane helix</keyword>
<feature type="transmembrane region" description="Helical" evidence="7">
    <location>
        <begin position="30"/>
        <end position="51"/>
    </location>
</feature>
<evidence type="ECO:0000256" key="7">
    <source>
        <dbReference type="RuleBase" id="RU363032"/>
    </source>
</evidence>
<dbReference type="PROSITE" id="PS50928">
    <property type="entry name" value="ABC_TM1"/>
    <property type="match status" value="1"/>
</dbReference>
<evidence type="ECO:0000256" key="2">
    <source>
        <dbReference type="ARBA" id="ARBA00022448"/>
    </source>
</evidence>
<dbReference type="GO" id="GO:0055085">
    <property type="term" value="P:transmembrane transport"/>
    <property type="evidence" value="ECO:0007669"/>
    <property type="project" value="InterPro"/>
</dbReference>
<accession>A0A554RIE8</accession>
<comment type="similarity">
    <text evidence="7">Belongs to the binding-protein-dependent transport system permease family.</text>
</comment>
<feature type="transmembrane region" description="Helical" evidence="7">
    <location>
        <begin position="240"/>
        <end position="264"/>
    </location>
</feature>
<evidence type="ECO:0000256" key="1">
    <source>
        <dbReference type="ARBA" id="ARBA00004651"/>
    </source>
</evidence>
<organism evidence="10 11">
    <name type="scientific">Aeromicrobium piscarium</name>
    <dbReference type="NCBI Taxonomy" id="2590901"/>
    <lineage>
        <taxon>Bacteria</taxon>
        <taxon>Bacillati</taxon>
        <taxon>Actinomycetota</taxon>
        <taxon>Actinomycetes</taxon>
        <taxon>Propionibacteriales</taxon>
        <taxon>Nocardioidaceae</taxon>
        <taxon>Aeromicrobium</taxon>
    </lineage>
</organism>
<sequence length="281" mass="30151">MSVDTATVAAQTREDAPRKRRRSTKGSGDWVAVIGTFVVVVGGWEAVVRIADISAIVLPPPSLIAVKLYDGIVYGTFLPNLGYTLTETVLGFAIAAVLGITLGALVAEIRWVRRAVYPYIVAFQTVPKIALAPLLVIWFGFGMTSKVIVAVTVAFFPVIVNTIEGLQNTDHQRIDMIRAMGAGRFEAFRRVKLPSALPYIFAGLDAAIVLSLLGAVVGEFMGSRAGLGNQILIFNSVLDIAGSFAVLILLSVIGFLLHLILVMVQKRVVFWTQVHAVSSGA</sequence>
<comment type="subcellular location">
    <subcellularLocation>
        <location evidence="1 7">Cell membrane</location>
        <topology evidence="1 7">Multi-pass membrane protein</topology>
    </subcellularLocation>
</comment>
<keyword evidence="3" id="KW-1003">Cell membrane</keyword>
<evidence type="ECO:0000256" key="5">
    <source>
        <dbReference type="ARBA" id="ARBA00022989"/>
    </source>
</evidence>
<evidence type="ECO:0000256" key="8">
    <source>
        <dbReference type="SAM" id="MobiDB-lite"/>
    </source>
</evidence>
<dbReference type="Gene3D" id="1.10.3720.10">
    <property type="entry name" value="MetI-like"/>
    <property type="match status" value="1"/>
</dbReference>
<feature type="domain" description="ABC transmembrane type-1" evidence="9">
    <location>
        <begin position="81"/>
        <end position="265"/>
    </location>
</feature>
<dbReference type="Proteomes" id="UP000316988">
    <property type="component" value="Unassembled WGS sequence"/>
</dbReference>
<keyword evidence="2 7" id="KW-0813">Transport</keyword>
<feature type="transmembrane region" description="Helical" evidence="7">
    <location>
        <begin position="89"/>
        <end position="107"/>
    </location>
</feature>
<feature type="transmembrane region" description="Helical" evidence="7">
    <location>
        <begin position="199"/>
        <end position="220"/>
    </location>
</feature>
<feature type="region of interest" description="Disordered" evidence="8">
    <location>
        <begin position="1"/>
        <end position="23"/>
    </location>
</feature>
<dbReference type="SUPFAM" id="SSF161098">
    <property type="entry name" value="MetI-like"/>
    <property type="match status" value="1"/>
</dbReference>
<gene>
    <name evidence="10" type="ORF">FNM00_17810</name>
</gene>
<keyword evidence="6 7" id="KW-0472">Membrane</keyword>
<feature type="compositionally biased region" description="Polar residues" evidence="8">
    <location>
        <begin position="1"/>
        <end position="10"/>
    </location>
</feature>
<keyword evidence="4 7" id="KW-0812">Transmembrane</keyword>
<dbReference type="GO" id="GO:0005886">
    <property type="term" value="C:plasma membrane"/>
    <property type="evidence" value="ECO:0007669"/>
    <property type="project" value="UniProtKB-SubCell"/>
</dbReference>
<dbReference type="RefSeq" id="WP_143914886.1">
    <property type="nucleotide sequence ID" value="NZ_VLNT01000028.1"/>
</dbReference>
<dbReference type="EMBL" id="VLNT01000028">
    <property type="protein sequence ID" value="TSD53774.1"/>
    <property type="molecule type" value="Genomic_DNA"/>
</dbReference>
<dbReference type="InterPro" id="IPR035906">
    <property type="entry name" value="MetI-like_sf"/>
</dbReference>
<proteinExistence type="inferred from homology"/>
<protein>
    <submittedName>
        <fullName evidence="10">ABC transporter permease</fullName>
    </submittedName>
</protein>
<feature type="transmembrane region" description="Helical" evidence="7">
    <location>
        <begin position="119"/>
        <end position="141"/>
    </location>
</feature>
<evidence type="ECO:0000313" key="11">
    <source>
        <dbReference type="Proteomes" id="UP000316988"/>
    </source>
</evidence>
<reference evidence="10 11" key="1">
    <citation type="submission" date="2019-07" db="EMBL/GenBank/DDBJ databases">
        <authorList>
            <person name="Zhao L.H."/>
        </authorList>
    </citation>
    <scope>NUCLEOTIDE SEQUENCE [LARGE SCALE GENOMIC DNA]</scope>
    <source>
        <strain evidence="10 11">Co35</strain>
    </source>
</reference>
<keyword evidence="11" id="KW-1185">Reference proteome</keyword>
<evidence type="ECO:0000256" key="4">
    <source>
        <dbReference type="ARBA" id="ARBA00022692"/>
    </source>
</evidence>
<evidence type="ECO:0000256" key="3">
    <source>
        <dbReference type="ARBA" id="ARBA00022475"/>
    </source>
</evidence>
<dbReference type="PANTHER" id="PTHR30151">
    <property type="entry name" value="ALKANE SULFONATE ABC TRANSPORTER-RELATED, MEMBRANE SUBUNIT"/>
    <property type="match status" value="1"/>
</dbReference>
<evidence type="ECO:0000313" key="10">
    <source>
        <dbReference type="EMBL" id="TSD53774.1"/>
    </source>
</evidence>
<evidence type="ECO:0000256" key="6">
    <source>
        <dbReference type="ARBA" id="ARBA00023136"/>
    </source>
</evidence>
<feature type="transmembrane region" description="Helical" evidence="7">
    <location>
        <begin position="147"/>
        <end position="166"/>
    </location>
</feature>
<dbReference type="InterPro" id="IPR000515">
    <property type="entry name" value="MetI-like"/>
</dbReference>
<evidence type="ECO:0000259" key="9">
    <source>
        <dbReference type="PROSITE" id="PS50928"/>
    </source>
</evidence>
<dbReference type="CDD" id="cd06261">
    <property type="entry name" value="TM_PBP2"/>
    <property type="match status" value="1"/>
</dbReference>
<dbReference type="OrthoDB" id="7274389at2"/>